<dbReference type="EMBL" id="CM007384">
    <property type="protein sequence ID" value="ONK71274.1"/>
    <property type="molecule type" value="Genomic_DNA"/>
</dbReference>
<proteinExistence type="predicted"/>
<evidence type="ECO:0000313" key="1">
    <source>
        <dbReference type="EMBL" id="ONK71274.1"/>
    </source>
</evidence>
<accession>A0A5P1EZG4</accession>
<dbReference type="OMA" id="DHIRKEM"/>
<dbReference type="AlphaFoldDB" id="A0A5P1EZG4"/>
<evidence type="ECO:0000313" key="2">
    <source>
        <dbReference type="Proteomes" id="UP000243459"/>
    </source>
</evidence>
<dbReference type="Proteomes" id="UP000243459">
    <property type="component" value="Chromosome 4"/>
</dbReference>
<evidence type="ECO:0008006" key="3">
    <source>
        <dbReference type="Google" id="ProtNLM"/>
    </source>
</evidence>
<organism evidence="1 2">
    <name type="scientific">Asparagus officinalis</name>
    <name type="common">Garden asparagus</name>
    <dbReference type="NCBI Taxonomy" id="4686"/>
    <lineage>
        <taxon>Eukaryota</taxon>
        <taxon>Viridiplantae</taxon>
        <taxon>Streptophyta</taxon>
        <taxon>Embryophyta</taxon>
        <taxon>Tracheophyta</taxon>
        <taxon>Spermatophyta</taxon>
        <taxon>Magnoliopsida</taxon>
        <taxon>Liliopsida</taxon>
        <taxon>Asparagales</taxon>
        <taxon>Asparagaceae</taxon>
        <taxon>Asparagoideae</taxon>
        <taxon>Asparagus</taxon>
    </lineage>
</organism>
<gene>
    <name evidence="1" type="ORF">A4U43_C04F6790</name>
</gene>
<dbReference type="Gramene" id="ONK71274">
    <property type="protein sequence ID" value="ONK71274"/>
    <property type="gene ID" value="A4U43_C04F6790"/>
</dbReference>
<reference evidence="2" key="1">
    <citation type="journal article" date="2017" name="Nat. Commun.">
        <title>The asparagus genome sheds light on the origin and evolution of a young Y chromosome.</title>
        <authorList>
            <person name="Harkess A."/>
            <person name="Zhou J."/>
            <person name="Xu C."/>
            <person name="Bowers J.E."/>
            <person name="Van der Hulst R."/>
            <person name="Ayyampalayam S."/>
            <person name="Mercati F."/>
            <person name="Riccardi P."/>
            <person name="McKain M.R."/>
            <person name="Kakrana A."/>
            <person name="Tang H."/>
            <person name="Ray J."/>
            <person name="Groenendijk J."/>
            <person name="Arikit S."/>
            <person name="Mathioni S.M."/>
            <person name="Nakano M."/>
            <person name="Shan H."/>
            <person name="Telgmann-Rauber A."/>
            <person name="Kanno A."/>
            <person name="Yue Z."/>
            <person name="Chen H."/>
            <person name="Li W."/>
            <person name="Chen Y."/>
            <person name="Xu X."/>
            <person name="Zhang Y."/>
            <person name="Luo S."/>
            <person name="Chen H."/>
            <person name="Gao J."/>
            <person name="Mao Z."/>
            <person name="Pires J.C."/>
            <person name="Luo M."/>
            <person name="Kudrna D."/>
            <person name="Wing R.A."/>
            <person name="Meyers B.C."/>
            <person name="Yi K."/>
            <person name="Kong H."/>
            <person name="Lavrijsen P."/>
            <person name="Sunseri F."/>
            <person name="Falavigna A."/>
            <person name="Ye Y."/>
            <person name="Leebens-Mack J.H."/>
            <person name="Chen G."/>
        </authorList>
    </citation>
    <scope>NUCLEOTIDE SEQUENCE [LARGE SCALE GENOMIC DNA]</scope>
    <source>
        <strain evidence="2">cv. DH0086</strain>
    </source>
</reference>
<protein>
    <recommendedName>
        <fullName evidence="3">Retrotransposon gag domain-containing protein</fullName>
    </recommendedName>
</protein>
<name>A0A5P1EZG4_ASPOF</name>
<sequence length="109" mass="12806">MAEEDNSARIDALEKQIEMIERWYKWYALRQRVNQTVQEYTTEFQQQAMVLNITTEEYSMFMKYMAGLSDHIRKEMRLFTVESIAEASVKAIAIEGRQKKGNEAKGDSK</sequence>
<keyword evidence="2" id="KW-1185">Reference proteome</keyword>